<gene>
    <name evidence="3" type="ORF">FisN_9Lu060</name>
</gene>
<keyword evidence="2" id="KW-0472">Membrane</keyword>
<reference evidence="3 4" key="1">
    <citation type="journal article" date="2015" name="Plant Cell">
        <title>Oil accumulation by the oleaginous diatom Fistulifera solaris as revealed by the genome and transcriptome.</title>
        <authorList>
            <person name="Tanaka T."/>
            <person name="Maeda Y."/>
            <person name="Veluchamy A."/>
            <person name="Tanaka M."/>
            <person name="Abida H."/>
            <person name="Marechal E."/>
            <person name="Bowler C."/>
            <person name="Muto M."/>
            <person name="Sunaga Y."/>
            <person name="Tanaka M."/>
            <person name="Yoshino T."/>
            <person name="Taniguchi T."/>
            <person name="Fukuda Y."/>
            <person name="Nemoto M."/>
            <person name="Matsumoto M."/>
            <person name="Wong P.S."/>
            <person name="Aburatani S."/>
            <person name="Fujibuchi W."/>
        </authorList>
    </citation>
    <scope>NUCLEOTIDE SEQUENCE [LARGE SCALE GENOMIC DNA]</scope>
    <source>
        <strain evidence="3 4">JPCC DA0580</strain>
    </source>
</reference>
<feature type="compositionally biased region" description="Low complexity" evidence="1">
    <location>
        <begin position="1"/>
        <end position="22"/>
    </location>
</feature>
<name>A0A1Z5JHB1_FISSO</name>
<keyword evidence="2" id="KW-0812">Transmembrane</keyword>
<comment type="caution">
    <text evidence="3">The sequence shown here is derived from an EMBL/GenBank/DDBJ whole genome shotgun (WGS) entry which is preliminary data.</text>
</comment>
<feature type="transmembrane region" description="Helical" evidence="2">
    <location>
        <begin position="46"/>
        <end position="70"/>
    </location>
</feature>
<evidence type="ECO:0000313" key="3">
    <source>
        <dbReference type="EMBL" id="GAX13384.1"/>
    </source>
</evidence>
<dbReference type="InParanoid" id="A0A1Z5JHB1"/>
<feature type="compositionally biased region" description="Polar residues" evidence="1">
    <location>
        <begin position="23"/>
        <end position="32"/>
    </location>
</feature>
<keyword evidence="4" id="KW-1185">Reference proteome</keyword>
<feature type="region of interest" description="Disordered" evidence="1">
    <location>
        <begin position="1"/>
        <end position="32"/>
    </location>
</feature>
<protein>
    <submittedName>
        <fullName evidence="3">Uncharacterized protein</fullName>
    </submittedName>
</protein>
<dbReference type="Proteomes" id="UP000198406">
    <property type="component" value="Unassembled WGS sequence"/>
</dbReference>
<accession>A0A1Z5JHB1</accession>
<evidence type="ECO:0000313" key="4">
    <source>
        <dbReference type="Proteomes" id="UP000198406"/>
    </source>
</evidence>
<evidence type="ECO:0000256" key="1">
    <source>
        <dbReference type="SAM" id="MobiDB-lite"/>
    </source>
</evidence>
<dbReference type="AlphaFoldDB" id="A0A1Z5JHB1"/>
<organism evidence="3 4">
    <name type="scientific">Fistulifera solaris</name>
    <name type="common">Oleaginous diatom</name>
    <dbReference type="NCBI Taxonomy" id="1519565"/>
    <lineage>
        <taxon>Eukaryota</taxon>
        <taxon>Sar</taxon>
        <taxon>Stramenopiles</taxon>
        <taxon>Ochrophyta</taxon>
        <taxon>Bacillariophyta</taxon>
        <taxon>Bacillariophyceae</taxon>
        <taxon>Bacillariophycidae</taxon>
        <taxon>Naviculales</taxon>
        <taxon>Naviculaceae</taxon>
        <taxon>Fistulifera</taxon>
    </lineage>
</organism>
<proteinExistence type="predicted"/>
<sequence length="170" mass="19246">MTDSSQHSSSNNSSGKDGSISNTSGVTYSSNKTPEELAAEDKLVRYSRYCVALTLLISAATLSTVCYFAFRNEEEKHFEGEFKILSDEVDRLSRQKFKDLVNELHEFTTSTTSLTAYHQVKWPQVTIPYFQEQGEAFRSLSHTELMIFTPNVNDAEEWEQYSQSESGIAN</sequence>
<dbReference type="EMBL" id="BDSP01000064">
    <property type="protein sequence ID" value="GAX13384.1"/>
    <property type="molecule type" value="Genomic_DNA"/>
</dbReference>
<feature type="non-terminal residue" evidence="3">
    <location>
        <position position="170"/>
    </location>
</feature>
<keyword evidence="2" id="KW-1133">Transmembrane helix</keyword>
<evidence type="ECO:0000256" key="2">
    <source>
        <dbReference type="SAM" id="Phobius"/>
    </source>
</evidence>